<protein>
    <recommendedName>
        <fullName evidence="4">Neurofilament protein</fullName>
    </recommendedName>
</protein>
<dbReference type="Proteomes" id="UP000521313">
    <property type="component" value="Unassembled WGS sequence"/>
</dbReference>
<feature type="compositionally biased region" description="Low complexity" evidence="1">
    <location>
        <begin position="28"/>
        <end position="44"/>
    </location>
</feature>
<dbReference type="EMBL" id="JACHHD010000006">
    <property type="protein sequence ID" value="MBB5184729.1"/>
    <property type="molecule type" value="Genomic_DNA"/>
</dbReference>
<organism evidence="2 3">
    <name type="scientific">Faecalicoccus acidiformans</name>
    <dbReference type="NCBI Taxonomy" id="915173"/>
    <lineage>
        <taxon>Bacteria</taxon>
        <taxon>Bacillati</taxon>
        <taxon>Bacillota</taxon>
        <taxon>Erysipelotrichia</taxon>
        <taxon>Erysipelotrichales</taxon>
        <taxon>Erysipelotrichaceae</taxon>
        <taxon>Faecalicoccus</taxon>
    </lineage>
</organism>
<proteinExistence type="predicted"/>
<feature type="compositionally biased region" description="Low complexity" evidence="1">
    <location>
        <begin position="1"/>
        <end position="10"/>
    </location>
</feature>
<comment type="caution">
    <text evidence="2">The sequence shown here is derived from an EMBL/GenBank/DDBJ whole genome shotgun (WGS) entry which is preliminary data.</text>
</comment>
<accession>A0A7W8D2E7</accession>
<evidence type="ECO:0008006" key="4">
    <source>
        <dbReference type="Google" id="ProtNLM"/>
    </source>
</evidence>
<sequence>MPAKKTQTKSTTEKKGTKIVEETKKTKTAGTKTAKKTTSSSKTTTKAKKASPKTETLKNTQAGVETKTEKTAVKKTAAKKTATKKAPVKKAPEKKTATKTKKADKIAQYEQFSLDTCIDMARAMGIEMGYDQYASMLLEEADEKKIAKSILDTYQLNAKSYSFDEDGYDVDLIPVLVSKVAGTVDIKASDFALMQKEIQDHAQYEILADGLANNDEYSAAFDLVKRLLMIAQHKGLTTMEQLAGIVKEDATTMIGKFMDVAYVVLKNWQYDDVKYYENFLYALLSQFEDLYQIYETRAMMDIADLYIEHGDYGLGDANYGYILRENEIKDMIYYRYANAYRDIDREKSRAICNEALQYVDDRYTYYPQIIELLEN</sequence>
<gene>
    <name evidence="2" type="ORF">HNQ43_000772</name>
</gene>
<name>A0A7W8D2E7_9FIRM</name>
<reference evidence="2 3" key="1">
    <citation type="submission" date="2020-08" db="EMBL/GenBank/DDBJ databases">
        <title>Genomic Encyclopedia of Type Strains, Phase IV (KMG-IV): sequencing the most valuable type-strain genomes for metagenomic binning, comparative biology and taxonomic classification.</title>
        <authorList>
            <person name="Goeker M."/>
        </authorList>
    </citation>
    <scope>NUCLEOTIDE SEQUENCE [LARGE SCALE GENOMIC DNA]</scope>
    <source>
        <strain evidence="2 3">DSM 26963</strain>
    </source>
</reference>
<dbReference type="RefSeq" id="WP_183374957.1">
    <property type="nucleotide sequence ID" value="NZ_JACHHD010000006.1"/>
</dbReference>
<feature type="compositionally biased region" description="Basic residues" evidence="1">
    <location>
        <begin position="76"/>
        <end position="88"/>
    </location>
</feature>
<feature type="region of interest" description="Disordered" evidence="1">
    <location>
        <begin position="1"/>
        <end position="99"/>
    </location>
</feature>
<feature type="compositionally biased region" description="Basic and acidic residues" evidence="1">
    <location>
        <begin position="90"/>
        <end position="99"/>
    </location>
</feature>
<evidence type="ECO:0000313" key="3">
    <source>
        <dbReference type="Proteomes" id="UP000521313"/>
    </source>
</evidence>
<evidence type="ECO:0000313" key="2">
    <source>
        <dbReference type="EMBL" id="MBB5184729.1"/>
    </source>
</evidence>
<evidence type="ECO:0000256" key="1">
    <source>
        <dbReference type="SAM" id="MobiDB-lite"/>
    </source>
</evidence>
<dbReference type="AlphaFoldDB" id="A0A7W8D2E7"/>
<feature type="compositionally biased region" description="Basic and acidic residues" evidence="1">
    <location>
        <begin position="11"/>
        <end position="25"/>
    </location>
</feature>